<dbReference type="SUPFAM" id="SSF53098">
    <property type="entry name" value="Ribonuclease H-like"/>
    <property type="match status" value="1"/>
</dbReference>
<dbReference type="InterPro" id="IPR008906">
    <property type="entry name" value="HATC_C_dom"/>
</dbReference>
<accession>A0AAU9U026</accession>
<dbReference type="Proteomes" id="UP001153954">
    <property type="component" value="Unassembled WGS sequence"/>
</dbReference>
<reference evidence="2" key="1">
    <citation type="submission" date="2022-03" db="EMBL/GenBank/DDBJ databases">
        <authorList>
            <person name="Tunstrom K."/>
        </authorList>
    </citation>
    <scope>NUCLEOTIDE SEQUENCE</scope>
</reference>
<dbReference type="GO" id="GO:0046983">
    <property type="term" value="F:protein dimerization activity"/>
    <property type="evidence" value="ECO:0007669"/>
    <property type="project" value="InterPro"/>
</dbReference>
<sequence>MFTQRGLPLDNIIGFASDGCNVVMGPHNSLASRLHSELPGIQIFKCICHSMHLCANEACKKPTTTLCGFSKKRLSPEEAVRHSNRENFPSMLPLTQKSRRIVKTENDLQKIDDEWRLLPDVNKFSTLDIGTWRTHEFWENIQTSWMFALDVLCLPYSNADCEKIFSQVNNMKTRMRNKLVTSTVNKTLLARQLIQNQGNCTYEV</sequence>
<feature type="domain" description="HAT C-terminal dimerisation" evidence="1">
    <location>
        <begin position="120"/>
        <end position="192"/>
    </location>
</feature>
<evidence type="ECO:0000313" key="2">
    <source>
        <dbReference type="EMBL" id="CAH2092806.1"/>
    </source>
</evidence>
<name>A0AAU9U026_EUPED</name>
<dbReference type="Pfam" id="PF05699">
    <property type="entry name" value="Dimer_Tnp_hAT"/>
    <property type="match status" value="1"/>
</dbReference>
<evidence type="ECO:0000313" key="3">
    <source>
        <dbReference type="Proteomes" id="UP001153954"/>
    </source>
</evidence>
<proteinExistence type="predicted"/>
<evidence type="ECO:0000259" key="1">
    <source>
        <dbReference type="Pfam" id="PF05699"/>
    </source>
</evidence>
<organism evidence="2 3">
    <name type="scientific">Euphydryas editha</name>
    <name type="common">Edith's checkerspot</name>
    <dbReference type="NCBI Taxonomy" id="104508"/>
    <lineage>
        <taxon>Eukaryota</taxon>
        <taxon>Metazoa</taxon>
        <taxon>Ecdysozoa</taxon>
        <taxon>Arthropoda</taxon>
        <taxon>Hexapoda</taxon>
        <taxon>Insecta</taxon>
        <taxon>Pterygota</taxon>
        <taxon>Neoptera</taxon>
        <taxon>Endopterygota</taxon>
        <taxon>Lepidoptera</taxon>
        <taxon>Glossata</taxon>
        <taxon>Ditrysia</taxon>
        <taxon>Papilionoidea</taxon>
        <taxon>Nymphalidae</taxon>
        <taxon>Nymphalinae</taxon>
        <taxon>Euphydryas</taxon>
    </lineage>
</organism>
<keyword evidence="3" id="KW-1185">Reference proteome</keyword>
<dbReference type="EMBL" id="CAKOGL010000012">
    <property type="protein sequence ID" value="CAH2092806.1"/>
    <property type="molecule type" value="Genomic_DNA"/>
</dbReference>
<gene>
    <name evidence="2" type="ORF">EEDITHA_LOCUS8531</name>
</gene>
<dbReference type="PANTHER" id="PTHR37162">
    <property type="entry name" value="HAT FAMILY DIMERISATION DOMAINCONTAINING PROTEIN-RELATED"/>
    <property type="match status" value="1"/>
</dbReference>
<dbReference type="InterPro" id="IPR012337">
    <property type="entry name" value="RNaseH-like_sf"/>
</dbReference>
<dbReference type="PANTHER" id="PTHR37162:SF1">
    <property type="entry name" value="BED-TYPE DOMAIN-CONTAINING PROTEIN"/>
    <property type="match status" value="1"/>
</dbReference>
<protein>
    <recommendedName>
        <fullName evidence="1">HAT C-terminal dimerisation domain-containing protein</fullName>
    </recommendedName>
</protein>
<comment type="caution">
    <text evidence="2">The sequence shown here is derived from an EMBL/GenBank/DDBJ whole genome shotgun (WGS) entry which is preliminary data.</text>
</comment>
<dbReference type="AlphaFoldDB" id="A0AAU9U026"/>